<dbReference type="HOGENOM" id="CLU_1910573_0_0_1"/>
<evidence type="ECO:0000256" key="2">
    <source>
        <dbReference type="SAM" id="MobiDB-lite"/>
    </source>
</evidence>
<evidence type="ECO:0000256" key="1">
    <source>
        <dbReference type="SAM" id="Coils"/>
    </source>
</evidence>
<dbReference type="InParanoid" id="Q54L06"/>
<dbReference type="RefSeq" id="XP_637451.1">
    <property type="nucleotide sequence ID" value="XM_632359.1"/>
</dbReference>
<feature type="region of interest" description="Disordered" evidence="2">
    <location>
        <begin position="33"/>
        <end position="62"/>
    </location>
</feature>
<comment type="caution">
    <text evidence="4">The sequence shown here is derived from an EMBL/GenBank/DDBJ whole genome shotgun (WGS) entry which is preliminary data.</text>
</comment>
<dbReference type="KEGG" id="ddi:DDB_G0286989"/>
<sequence>MDKQISKITIENDFYSVENVRANPHKLFVFGDNNASRGKKGQSIIRDCPNSHGIPTKKHPSLHRSSFYTDKELKDNIKRIDESIAKLKERSSEYQEIVLPAAGLGTGLARLQESAPKTFEHLQKELNKLKQTI</sequence>
<dbReference type="VEuPathDB" id="AmoebaDB:DDB_G0286989"/>
<dbReference type="OMA" id="RDCPNSH"/>
<reference evidence="4 5" key="1">
    <citation type="journal article" date="2005" name="Nature">
        <title>The genome of the social amoeba Dictyostelium discoideum.</title>
        <authorList>
            <consortium name="The Dictyostelium discoideum Sequencing Consortium"/>
            <person name="Eichinger L."/>
            <person name="Pachebat J.A."/>
            <person name="Glockner G."/>
            <person name="Rajandream M.A."/>
            <person name="Sucgang R."/>
            <person name="Berriman M."/>
            <person name="Song J."/>
            <person name="Olsen R."/>
            <person name="Szafranski K."/>
            <person name="Xu Q."/>
            <person name="Tunggal B."/>
            <person name="Kummerfeld S."/>
            <person name="Madera M."/>
            <person name="Konfortov B.A."/>
            <person name="Rivero F."/>
            <person name="Bankier A.T."/>
            <person name="Lehmann R."/>
            <person name="Hamlin N."/>
            <person name="Davies R."/>
            <person name="Gaudet P."/>
            <person name="Fey P."/>
            <person name="Pilcher K."/>
            <person name="Chen G."/>
            <person name="Saunders D."/>
            <person name="Sodergren E."/>
            <person name="Davis P."/>
            <person name="Kerhornou A."/>
            <person name="Nie X."/>
            <person name="Hall N."/>
            <person name="Anjard C."/>
            <person name="Hemphill L."/>
            <person name="Bason N."/>
            <person name="Farbrother P."/>
            <person name="Desany B."/>
            <person name="Just E."/>
            <person name="Morio T."/>
            <person name="Rost R."/>
            <person name="Churcher C."/>
            <person name="Cooper J."/>
            <person name="Haydock S."/>
            <person name="van Driessche N."/>
            <person name="Cronin A."/>
            <person name="Goodhead I."/>
            <person name="Muzny D."/>
            <person name="Mourier T."/>
            <person name="Pain A."/>
            <person name="Lu M."/>
            <person name="Harper D."/>
            <person name="Lindsay R."/>
            <person name="Hauser H."/>
            <person name="James K."/>
            <person name="Quiles M."/>
            <person name="Madan Babu M."/>
            <person name="Saito T."/>
            <person name="Buchrieser C."/>
            <person name="Wardroper A."/>
            <person name="Felder M."/>
            <person name="Thangavelu M."/>
            <person name="Johnson D."/>
            <person name="Knights A."/>
            <person name="Loulseged H."/>
            <person name="Mungall K."/>
            <person name="Oliver K."/>
            <person name="Price C."/>
            <person name="Quail M.A."/>
            <person name="Urushihara H."/>
            <person name="Hernandez J."/>
            <person name="Rabbinowitsch E."/>
            <person name="Steffen D."/>
            <person name="Sanders M."/>
            <person name="Ma J."/>
            <person name="Kohara Y."/>
            <person name="Sharp S."/>
            <person name="Simmonds M."/>
            <person name="Spiegler S."/>
            <person name="Tivey A."/>
            <person name="Sugano S."/>
            <person name="White B."/>
            <person name="Walker D."/>
            <person name="Woodward J."/>
            <person name="Winckler T."/>
            <person name="Tanaka Y."/>
            <person name="Shaulsky G."/>
            <person name="Schleicher M."/>
            <person name="Weinstock G."/>
            <person name="Rosenthal A."/>
            <person name="Cox E.C."/>
            <person name="Chisholm R.L."/>
            <person name="Gibbs R."/>
            <person name="Loomis W.F."/>
            <person name="Platzer M."/>
            <person name="Kay R.R."/>
            <person name="Williams J."/>
            <person name="Dear P.H."/>
            <person name="Noegel A.A."/>
            <person name="Barrell B."/>
            <person name="Kuspa A."/>
        </authorList>
    </citation>
    <scope>NUCLEOTIDE SEQUENCE [LARGE SCALE GENOMIC DNA]</scope>
    <source>
        <strain evidence="4 5">AX4</strain>
    </source>
</reference>
<dbReference type="EMBL" id="AAFI02000093">
    <property type="protein sequence ID" value="EAL63946.1"/>
    <property type="molecule type" value="Genomic_DNA"/>
</dbReference>
<dbReference type="Pfam" id="PF25176">
    <property type="entry name" value="DUF7831"/>
    <property type="match status" value="1"/>
</dbReference>
<keyword evidence="5" id="KW-1185">Reference proteome</keyword>
<feature type="coiled-coil region" evidence="1">
    <location>
        <begin position="70"/>
        <end position="97"/>
    </location>
</feature>
<dbReference type="InterPro" id="IPR057153">
    <property type="entry name" value="DUF7831"/>
</dbReference>
<dbReference type="AlphaFoldDB" id="Q54L06"/>
<proteinExistence type="predicted"/>
<organism evidence="4 5">
    <name type="scientific">Dictyostelium discoideum</name>
    <name type="common">Social amoeba</name>
    <dbReference type="NCBI Taxonomy" id="44689"/>
    <lineage>
        <taxon>Eukaryota</taxon>
        <taxon>Amoebozoa</taxon>
        <taxon>Evosea</taxon>
        <taxon>Eumycetozoa</taxon>
        <taxon>Dictyostelia</taxon>
        <taxon>Dictyosteliales</taxon>
        <taxon>Dictyosteliaceae</taxon>
        <taxon>Dictyostelium</taxon>
    </lineage>
</organism>
<accession>Q54L06</accession>
<dbReference type="FunCoup" id="Q54L06">
    <property type="interactions" value="877"/>
</dbReference>
<dbReference type="dictyBase" id="DDB_G0286989"/>
<feature type="domain" description="DUF7831" evidence="3">
    <location>
        <begin position="12"/>
        <end position="124"/>
    </location>
</feature>
<dbReference type="GeneID" id="8625897"/>
<gene>
    <name evidence="4" type="ORF">DDB_G0286989</name>
</gene>
<evidence type="ECO:0000313" key="4">
    <source>
        <dbReference type="EMBL" id="EAL63946.1"/>
    </source>
</evidence>
<keyword evidence="1" id="KW-0175">Coiled coil</keyword>
<dbReference type="Proteomes" id="UP000002195">
    <property type="component" value="Unassembled WGS sequence"/>
</dbReference>
<evidence type="ECO:0000259" key="3">
    <source>
        <dbReference type="Pfam" id="PF25176"/>
    </source>
</evidence>
<dbReference type="PaxDb" id="44689-DDB0187223"/>
<name>Q54L06_DICDI</name>
<protein>
    <recommendedName>
        <fullName evidence="3">DUF7831 domain-containing protein</fullName>
    </recommendedName>
</protein>
<dbReference type="eggNOG" id="ENOG502RID2">
    <property type="taxonomic scope" value="Eukaryota"/>
</dbReference>
<evidence type="ECO:0000313" key="5">
    <source>
        <dbReference type="Proteomes" id="UP000002195"/>
    </source>
</evidence>